<organism evidence="3 4">
    <name type="scientific">Gordonia araii NBRC 100433</name>
    <dbReference type="NCBI Taxonomy" id="1073574"/>
    <lineage>
        <taxon>Bacteria</taxon>
        <taxon>Bacillati</taxon>
        <taxon>Actinomycetota</taxon>
        <taxon>Actinomycetes</taxon>
        <taxon>Mycobacteriales</taxon>
        <taxon>Gordoniaceae</taxon>
        <taxon>Gordonia</taxon>
    </lineage>
</organism>
<keyword evidence="4" id="KW-1185">Reference proteome</keyword>
<dbReference type="Proteomes" id="UP000035088">
    <property type="component" value="Unassembled WGS sequence"/>
</dbReference>
<reference evidence="3 4" key="1">
    <citation type="submission" date="2011-11" db="EMBL/GenBank/DDBJ databases">
        <title>Whole genome shotgun sequence of Gordonia araii NBRC 100433.</title>
        <authorList>
            <person name="Yoshida Y."/>
            <person name="Hosoyama A."/>
            <person name="Tsuchikane K."/>
            <person name="Katsumata H."/>
            <person name="Yamazaki S."/>
            <person name="Fujita N."/>
        </authorList>
    </citation>
    <scope>NUCLEOTIDE SEQUENCE [LARGE SCALE GENOMIC DNA]</scope>
    <source>
        <strain evidence="3 4">NBRC 100433</strain>
    </source>
</reference>
<feature type="chain" id="PRO_5039580656" description="SAF domain-containing protein" evidence="1">
    <location>
        <begin position="22"/>
        <end position="193"/>
    </location>
</feature>
<dbReference type="EMBL" id="BAEE01000056">
    <property type="protein sequence ID" value="GAB10452.1"/>
    <property type="molecule type" value="Genomic_DNA"/>
</dbReference>
<protein>
    <recommendedName>
        <fullName evidence="2">SAF domain-containing protein</fullName>
    </recommendedName>
</protein>
<dbReference type="STRING" id="1073574.GOARA_056_02000"/>
<dbReference type="CDD" id="cd11614">
    <property type="entry name" value="SAF_CpaB_FlgA_like"/>
    <property type="match status" value="1"/>
</dbReference>
<dbReference type="Pfam" id="PF08666">
    <property type="entry name" value="SAF"/>
    <property type="match status" value="1"/>
</dbReference>
<dbReference type="InterPro" id="IPR013974">
    <property type="entry name" value="SAF"/>
</dbReference>
<sequence>MVIRRSCATLLVLAAAMSFLADRRDEPGVAVVVAARDLRPGTALVAADVAVVRVRPELVPAGALKLSADARERTVTGAVRHGEILTDSRLLGPRLPRSLIGDATARLVPVHLADAGTAELLVPGDVVDVLTKGDSSDPPVVIATDAVVALGRTRRPGERAGGDGSPVLLAMKAEAAHRVAAAGLTTALTVVIH</sequence>
<evidence type="ECO:0000256" key="1">
    <source>
        <dbReference type="SAM" id="SignalP"/>
    </source>
</evidence>
<gene>
    <name evidence="3" type="ORF">GOARA_056_02000</name>
</gene>
<accession>G7H3M7</accession>
<evidence type="ECO:0000313" key="4">
    <source>
        <dbReference type="Proteomes" id="UP000035088"/>
    </source>
</evidence>
<name>G7H3M7_9ACTN</name>
<keyword evidence="1" id="KW-0732">Signal</keyword>
<feature type="signal peptide" evidence="1">
    <location>
        <begin position="1"/>
        <end position="21"/>
    </location>
</feature>
<proteinExistence type="predicted"/>
<comment type="caution">
    <text evidence="3">The sequence shown here is derived from an EMBL/GenBank/DDBJ whole genome shotgun (WGS) entry which is preliminary data.</text>
</comment>
<dbReference type="SMART" id="SM00858">
    <property type="entry name" value="SAF"/>
    <property type="match status" value="1"/>
</dbReference>
<evidence type="ECO:0000313" key="3">
    <source>
        <dbReference type="EMBL" id="GAB10452.1"/>
    </source>
</evidence>
<dbReference type="AlphaFoldDB" id="G7H3M7"/>
<evidence type="ECO:0000259" key="2">
    <source>
        <dbReference type="SMART" id="SM00858"/>
    </source>
</evidence>
<feature type="domain" description="SAF" evidence="2">
    <location>
        <begin position="29"/>
        <end position="91"/>
    </location>
</feature>